<name>A0A833KZQ4_UNCSA</name>
<keyword evidence="1" id="KW-0808">Transferase</keyword>
<reference evidence="1 2" key="1">
    <citation type="submission" date="2019-12" db="EMBL/GenBank/DDBJ databases">
        <authorList>
            <person name="Wolfe R."/>
            <person name="Danczak R."/>
            <person name="Wilkins M."/>
        </authorList>
    </citation>
    <scope>NUCLEOTIDE SEQUENCE [LARGE SCALE GENOMIC DNA]</scope>
    <source>
        <strain evidence="1">X2_MaxBin.013</strain>
    </source>
</reference>
<dbReference type="Pfam" id="PF01202">
    <property type="entry name" value="SKI"/>
    <property type="match status" value="1"/>
</dbReference>
<dbReference type="SUPFAM" id="SSF52540">
    <property type="entry name" value="P-loop containing nucleoside triphosphate hydrolases"/>
    <property type="match status" value="1"/>
</dbReference>
<comment type="caution">
    <text evidence="1">The sequence shown here is derived from an EMBL/GenBank/DDBJ whole genome shotgun (WGS) entry which is preliminary data.</text>
</comment>
<dbReference type="GO" id="GO:0016301">
    <property type="term" value="F:kinase activity"/>
    <property type="evidence" value="ECO:0007669"/>
    <property type="project" value="UniProtKB-KW"/>
</dbReference>
<accession>A0A833KZQ4</accession>
<dbReference type="Proteomes" id="UP000488506">
    <property type="component" value="Unassembled WGS sequence"/>
</dbReference>
<proteinExistence type="predicted"/>
<keyword evidence="1" id="KW-0418">Kinase</keyword>
<organism evidence="1 2">
    <name type="scientific">Candidatus Saganbacteria bacterium</name>
    <dbReference type="NCBI Taxonomy" id="2575572"/>
    <lineage>
        <taxon>Bacteria</taxon>
        <taxon>Bacillati</taxon>
        <taxon>Saganbacteria</taxon>
    </lineage>
</organism>
<evidence type="ECO:0000313" key="1">
    <source>
        <dbReference type="EMBL" id="KAF0132960.1"/>
    </source>
</evidence>
<dbReference type="AlphaFoldDB" id="A0A833KZQ4"/>
<evidence type="ECO:0000313" key="2">
    <source>
        <dbReference type="Proteomes" id="UP000488506"/>
    </source>
</evidence>
<sequence>MVLREENVKMLKELGPLILLTSSLEVIYQRLKDSSHRPLIEEGDKLENIKNILEKRNPIYGKAADFKVDTSTITPEQAVEEIIKWLGI</sequence>
<dbReference type="InterPro" id="IPR031322">
    <property type="entry name" value="Shikimate/glucono_kinase"/>
</dbReference>
<gene>
    <name evidence="1" type="ORF">FD145_1495</name>
</gene>
<protein>
    <submittedName>
        <fullName evidence="1">Shikimate kinase</fullName>
    </submittedName>
</protein>
<dbReference type="Gene3D" id="3.40.50.300">
    <property type="entry name" value="P-loop containing nucleotide triphosphate hydrolases"/>
    <property type="match status" value="1"/>
</dbReference>
<dbReference type="EMBL" id="WPAF01000038">
    <property type="protein sequence ID" value="KAF0132960.1"/>
    <property type="molecule type" value="Genomic_DNA"/>
</dbReference>
<dbReference type="InterPro" id="IPR027417">
    <property type="entry name" value="P-loop_NTPase"/>
</dbReference>